<dbReference type="GO" id="GO:0046872">
    <property type="term" value="F:metal ion binding"/>
    <property type="evidence" value="ECO:0007669"/>
    <property type="project" value="UniProtKB-KW"/>
</dbReference>
<dbReference type="Gene3D" id="3.90.1150.10">
    <property type="entry name" value="Aspartate Aminotransferase, domain 1"/>
    <property type="match status" value="1"/>
</dbReference>
<dbReference type="PANTHER" id="PTHR11601:SF34">
    <property type="entry name" value="CYSTEINE DESULFURASE"/>
    <property type="match status" value="1"/>
</dbReference>
<protein>
    <submittedName>
        <fullName evidence="10">Cysteine desulfurase</fullName>
    </submittedName>
</protein>
<dbReference type="Pfam" id="PF00266">
    <property type="entry name" value="Aminotran_5"/>
    <property type="match status" value="1"/>
</dbReference>
<organism evidence="10">
    <name type="scientific">candidate division WOR-3 bacterium</name>
    <dbReference type="NCBI Taxonomy" id="2052148"/>
    <lineage>
        <taxon>Bacteria</taxon>
        <taxon>Bacteria division WOR-3</taxon>
    </lineage>
</organism>
<evidence type="ECO:0000256" key="1">
    <source>
        <dbReference type="ARBA" id="ARBA00001933"/>
    </source>
</evidence>
<reference evidence="10" key="1">
    <citation type="journal article" date="2020" name="mSystems">
        <title>Genome- and Community-Level Interaction Insights into Carbon Utilization and Element Cycling Functions of Hydrothermarchaeota in Hydrothermal Sediment.</title>
        <authorList>
            <person name="Zhou Z."/>
            <person name="Liu Y."/>
            <person name="Xu W."/>
            <person name="Pan J."/>
            <person name="Luo Z.H."/>
            <person name="Li M."/>
        </authorList>
    </citation>
    <scope>NUCLEOTIDE SEQUENCE [LARGE SCALE GENOMIC DNA]</scope>
    <source>
        <strain evidence="10">SpSt-906</strain>
    </source>
</reference>
<dbReference type="PANTHER" id="PTHR11601">
    <property type="entry name" value="CYSTEINE DESULFURYLASE FAMILY MEMBER"/>
    <property type="match status" value="1"/>
</dbReference>
<proteinExistence type="inferred from homology"/>
<dbReference type="SUPFAM" id="SSF53383">
    <property type="entry name" value="PLP-dependent transferases"/>
    <property type="match status" value="1"/>
</dbReference>
<dbReference type="InterPro" id="IPR015421">
    <property type="entry name" value="PyrdxlP-dep_Trfase_major"/>
</dbReference>
<keyword evidence="7" id="KW-0411">Iron-sulfur</keyword>
<keyword evidence="4" id="KW-0479">Metal-binding</keyword>
<sequence>MKRIYLDYNSSTPLDKRVKAAMDEYSERFGNPSNLHYFGRETREGIEVARRKVADFLCCSSEEVFFTSGGTEANNWAIKGLAFKHLAEGKRGHIITSAIEHASVLNACQFLERIGFSVTYLLPDENGWIAPDAVARAIREDTFLVSLMHANNELGTLEPISEISEILRKREIFFHTDAVASAGKIELDVKKLGVSALTISAHKIHGPKGVGALYLKKGIQIENLIHGGHHEQGMRSGTENLLGIIGFGKACEITREEMATTVPKIRDLRDYLEEEAKRRIPDIRINGAGASRLCNTSSISFAYVEGEALLMNLDLEGIAVSSGSACSAGEVSHVLQALSLPPEFINSTVRFSLGRENTRAEIEFTIDKLEGVVKRLREISPLKKGRNKWKR</sequence>
<dbReference type="EMBL" id="DTMQ01000041">
    <property type="protein sequence ID" value="HGE99740.1"/>
    <property type="molecule type" value="Genomic_DNA"/>
</dbReference>
<keyword evidence="3" id="KW-0808">Transferase</keyword>
<dbReference type="GO" id="GO:0051536">
    <property type="term" value="F:iron-sulfur cluster binding"/>
    <property type="evidence" value="ECO:0007669"/>
    <property type="project" value="UniProtKB-KW"/>
</dbReference>
<evidence type="ECO:0000256" key="5">
    <source>
        <dbReference type="ARBA" id="ARBA00022898"/>
    </source>
</evidence>
<name>A0A7C3Z2I8_UNCW3</name>
<evidence type="ECO:0000256" key="7">
    <source>
        <dbReference type="ARBA" id="ARBA00023014"/>
    </source>
</evidence>
<dbReference type="FunFam" id="3.40.640.10:FF:000084">
    <property type="entry name" value="IscS-like cysteine desulfurase"/>
    <property type="match status" value="1"/>
</dbReference>
<dbReference type="InterPro" id="IPR015424">
    <property type="entry name" value="PyrdxlP-dep_Trfase"/>
</dbReference>
<comment type="catalytic activity">
    <reaction evidence="8">
        <text>(sulfur carrier)-H + L-cysteine = (sulfur carrier)-SH + L-alanine</text>
        <dbReference type="Rhea" id="RHEA:43892"/>
        <dbReference type="Rhea" id="RHEA-COMP:14737"/>
        <dbReference type="Rhea" id="RHEA-COMP:14739"/>
        <dbReference type="ChEBI" id="CHEBI:29917"/>
        <dbReference type="ChEBI" id="CHEBI:35235"/>
        <dbReference type="ChEBI" id="CHEBI:57972"/>
        <dbReference type="ChEBI" id="CHEBI:64428"/>
        <dbReference type="EC" id="2.8.1.7"/>
    </reaction>
</comment>
<dbReference type="Gene3D" id="1.10.260.50">
    <property type="match status" value="1"/>
</dbReference>
<dbReference type="NCBIfam" id="NF002806">
    <property type="entry name" value="PRK02948.1"/>
    <property type="match status" value="1"/>
</dbReference>
<keyword evidence="6" id="KW-0408">Iron</keyword>
<evidence type="ECO:0000256" key="8">
    <source>
        <dbReference type="ARBA" id="ARBA00050776"/>
    </source>
</evidence>
<evidence type="ECO:0000256" key="4">
    <source>
        <dbReference type="ARBA" id="ARBA00022723"/>
    </source>
</evidence>
<dbReference type="InterPro" id="IPR000192">
    <property type="entry name" value="Aminotrans_V_dom"/>
</dbReference>
<keyword evidence="5" id="KW-0663">Pyridoxal phosphate</keyword>
<accession>A0A7C3Z2I8</accession>
<evidence type="ECO:0000256" key="3">
    <source>
        <dbReference type="ARBA" id="ARBA00022679"/>
    </source>
</evidence>
<feature type="domain" description="Aminotransferase class V" evidence="9">
    <location>
        <begin position="4"/>
        <end position="363"/>
    </location>
</feature>
<gene>
    <name evidence="10" type="ORF">ENX07_06725</name>
</gene>
<dbReference type="InterPro" id="IPR015422">
    <property type="entry name" value="PyrdxlP-dep_Trfase_small"/>
</dbReference>
<dbReference type="InterPro" id="IPR016454">
    <property type="entry name" value="Cysteine_dSase"/>
</dbReference>
<evidence type="ECO:0000256" key="6">
    <source>
        <dbReference type="ARBA" id="ARBA00023004"/>
    </source>
</evidence>
<dbReference type="Gene3D" id="3.40.640.10">
    <property type="entry name" value="Type I PLP-dependent aspartate aminotransferase-like (Major domain)"/>
    <property type="match status" value="1"/>
</dbReference>
<comment type="similarity">
    <text evidence="2">Belongs to the class-V pyridoxal-phosphate-dependent aminotransferase family. NifS/IscS subfamily.</text>
</comment>
<comment type="cofactor">
    <cofactor evidence="1">
        <name>pyridoxal 5'-phosphate</name>
        <dbReference type="ChEBI" id="CHEBI:597326"/>
    </cofactor>
</comment>
<dbReference type="GO" id="GO:0031071">
    <property type="term" value="F:cysteine desulfurase activity"/>
    <property type="evidence" value="ECO:0007669"/>
    <property type="project" value="UniProtKB-EC"/>
</dbReference>
<evidence type="ECO:0000313" key="10">
    <source>
        <dbReference type="EMBL" id="HGE99740.1"/>
    </source>
</evidence>
<dbReference type="PIRSF" id="PIRSF005572">
    <property type="entry name" value="NifS"/>
    <property type="match status" value="1"/>
</dbReference>
<dbReference type="AlphaFoldDB" id="A0A7C3Z2I8"/>
<evidence type="ECO:0000256" key="2">
    <source>
        <dbReference type="ARBA" id="ARBA00006490"/>
    </source>
</evidence>
<evidence type="ECO:0000259" key="9">
    <source>
        <dbReference type="Pfam" id="PF00266"/>
    </source>
</evidence>
<comment type="caution">
    <text evidence="10">The sequence shown here is derived from an EMBL/GenBank/DDBJ whole genome shotgun (WGS) entry which is preliminary data.</text>
</comment>